<dbReference type="PIRSF" id="PIRSF000350">
    <property type="entry name" value="Mercury_reductase_MerA"/>
    <property type="match status" value="1"/>
</dbReference>
<dbReference type="RefSeq" id="WP_184655141.1">
    <property type="nucleotide sequence ID" value="NZ_JACHBU010000005.1"/>
</dbReference>
<dbReference type="GO" id="GO:0050660">
    <property type="term" value="F:flavin adenine dinucleotide binding"/>
    <property type="evidence" value="ECO:0007669"/>
    <property type="project" value="TreeGrafter"/>
</dbReference>
<evidence type="ECO:0000256" key="12">
    <source>
        <dbReference type="ARBA" id="ARBA00031183"/>
    </source>
</evidence>
<evidence type="ECO:0000259" key="15">
    <source>
        <dbReference type="Pfam" id="PF02852"/>
    </source>
</evidence>
<keyword evidence="6" id="KW-0963">Cytoplasm</keyword>
<proteinExistence type="inferred from homology"/>
<feature type="domain" description="FAD/NAD(P)-binding" evidence="16">
    <location>
        <begin position="4"/>
        <end position="326"/>
    </location>
</feature>
<dbReference type="Pfam" id="PF02852">
    <property type="entry name" value="Pyr_redox_dim"/>
    <property type="match status" value="1"/>
</dbReference>
<keyword evidence="9" id="KW-0521">NADP</keyword>
<dbReference type="InterPro" id="IPR001100">
    <property type="entry name" value="Pyr_nuc-diS_OxRdtase"/>
</dbReference>
<feature type="binding site" evidence="13">
    <location>
        <position position="51"/>
    </location>
    <ligand>
        <name>FAD</name>
        <dbReference type="ChEBI" id="CHEBI:57692"/>
    </ligand>
</feature>
<dbReference type="InterPro" id="IPR036188">
    <property type="entry name" value="FAD/NAD-bd_sf"/>
</dbReference>
<dbReference type="FunFam" id="3.30.390.30:FF:000001">
    <property type="entry name" value="Dihydrolipoyl dehydrogenase"/>
    <property type="match status" value="1"/>
</dbReference>
<evidence type="ECO:0000313" key="17">
    <source>
        <dbReference type="EMBL" id="MBB6509610.1"/>
    </source>
</evidence>
<dbReference type="PRINTS" id="PR00411">
    <property type="entry name" value="PNDRDTASEI"/>
</dbReference>
<accession>A0A7X0JLV5</accession>
<dbReference type="Gene3D" id="3.50.50.60">
    <property type="entry name" value="FAD/NAD(P)-binding domain"/>
    <property type="match status" value="2"/>
</dbReference>
<organism evidence="17 18">
    <name type="scientific">Rhizobium soli</name>
    <dbReference type="NCBI Taxonomy" id="424798"/>
    <lineage>
        <taxon>Bacteria</taxon>
        <taxon>Pseudomonadati</taxon>
        <taxon>Pseudomonadota</taxon>
        <taxon>Alphaproteobacteria</taxon>
        <taxon>Hyphomicrobiales</taxon>
        <taxon>Rhizobiaceae</taxon>
        <taxon>Rhizobium/Agrobacterium group</taxon>
        <taxon>Rhizobium</taxon>
    </lineage>
</organism>
<evidence type="ECO:0000256" key="2">
    <source>
        <dbReference type="ARBA" id="ARBA00004496"/>
    </source>
</evidence>
<comment type="function">
    <text evidence="1">Conversion of NADPH, generated by peripheral catabolic pathways, to NADH, which can enter the respiratory chain for energy generation.</text>
</comment>
<dbReference type="InterPro" id="IPR050151">
    <property type="entry name" value="Class-I_Pyr_Nuc-Dis_Oxidored"/>
</dbReference>
<dbReference type="InterPro" id="IPR023753">
    <property type="entry name" value="FAD/NAD-binding_dom"/>
</dbReference>
<sequence length="499" mass="55040">MNQYDLIVVGSGPAGRRAAIQAAKLDRKVLVIEQGRRVGGVSVHTGTIPSKTLRETALNLSGWRERGFYGRSYRVKEEISAEDLRRRLLITLDHEVEVLEHQFARNRVQHLRGKASFLSTDTMEVLKDDGEAVQVKAKSILLAVGTRPFRPDYMPFDGKTVIDSDELLEIEKLPRSMVVIGAGVIGIEYATIFSALDTAVTVIDPKATMLDFIDKEIIEDFTYQLRDRNMKLLLGQKVEKVEHLPDGKVSVTIDTGRKIITDMVLFAAGRMGATDSLNLAAAGLDSDNRGRLKVNPETFETSVPGIYAAGDVIGFPSLASTSMEQGRIAARVAVGAIAKEPPKYFPYGIYAVPEISTCGLTEEEMKERGIPYECGIARFRETSRGHIMGLDHGMLKLIFSLKTRRLLGVHIIGENATELVHIGQAVLNLKGTVEYFVENTFNYPTLAEAYKIAGLDAWNRMGELPKGDAHHETVQLTDTNTSTTVETSVTSEKKKTSSR</sequence>
<evidence type="ECO:0000256" key="5">
    <source>
        <dbReference type="ARBA" id="ARBA00016603"/>
    </source>
</evidence>
<dbReference type="EC" id="1.6.1.1" evidence="4"/>
<dbReference type="SUPFAM" id="SSF55424">
    <property type="entry name" value="FAD/NAD-linked reductases, dimerisation (C-terminal) domain"/>
    <property type="match status" value="1"/>
</dbReference>
<evidence type="ECO:0000256" key="10">
    <source>
        <dbReference type="ARBA" id="ARBA00023002"/>
    </source>
</evidence>
<dbReference type="InterPro" id="IPR016156">
    <property type="entry name" value="FAD/NAD-linked_Rdtase_dimer_sf"/>
</dbReference>
<dbReference type="GO" id="GO:0003957">
    <property type="term" value="F:NAD(P)+ transhydrogenase (Si-specific) activity"/>
    <property type="evidence" value="ECO:0007669"/>
    <property type="project" value="UniProtKB-EC"/>
</dbReference>
<keyword evidence="7" id="KW-0285">Flavoprotein</keyword>
<dbReference type="PANTHER" id="PTHR22912:SF93">
    <property type="entry name" value="SOLUBLE PYRIDINE NUCLEOTIDE TRANSHYDROGENASE"/>
    <property type="match status" value="1"/>
</dbReference>
<dbReference type="SUPFAM" id="SSF51905">
    <property type="entry name" value="FAD/NAD(P)-binding domain"/>
    <property type="match status" value="1"/>
</dbReference>
<feature type="binding site" evidence="13">
    <location>
        <begin position="181"/>
        <end position="188"/>
    </location>
    <ligand>
        <name>NAD(+)</name>
        <dbReference type="ChEBI" id="CHEBI:57540"/>
    </ligand>
</feature>
<evidence type="ECO:0000259" key="16">
    <source>
        <dbReference type="Pfam" id="PF07992"/>
    </source>
</evidence>
<feature type="compositionally biased region" description="Low complexity" evidence="14">
    <location>
        <begin position="481"/>
        <end position="490"/>
    </location>
</feature>
<gene>
    <name evidence="17" type="ORF">F4695_002978</name>
</gene>
<keyword evidence="8 13" id="KW-0274">FAD</keyword>
<comment type="cofactor">
    <cofactor evidence="13">
        <name>FAD</name>
        <dbReference type="ChEBI" id="CHEBI:57692"/>
    </cofactor>
    <text evidence="13">Binds 1 FAD per subunit.</text>
</comment>
<dbReference type="PANTHER" id="PTHR22912">
    <property type="entry name" value="DISULFIDE OXIDOREDUCTASE"/>
    <property type="match status" value="1"/>
</dbReference>
<dbReference type="AlphaFoldDB" id="A0A7X0JLV5"/>
<protein>
    <recommendedName>
        <fullName evidence="5">Soluble pyridine nucleotide transhydrogenase</fullName>
        <ecNumber evidence="4">1.6.1.1</ecNumber>
    </recommendedName>
    <alternativeName>
        <fullName evidence="12">NAD(P)(+) transhydrogenase [B-specific]</fullName>
    </alternativeName>
</protein>
<comment type="caution">
    <text evidence="17">The sequence shown here is derived from an EMBL/GenBank/DDBJ whole genome shotgun (WGS) entry which is preliminary data.</text>
</comment>
<dbReference type="NCBIfam" id="NF003585">
    <property type="entry name" value="PRK05249.1"/>
    <property type="match status" value="1"/>
</dbReference>
<evidence type="ECO:0000313" key="18">
    <source>
        <dbReference type="Proteomes" id="UP000585437"/>
    </source>
</evidence>
<evidence type="ECO:0000256" key="13">
    <source>
        <dbReference type="PIRSR" id="PIRSR000350-3"/>
    </source>
</evidence>
<comment type="subcellular location">
    <subcellularLocation>
        <location evidence="2">Cytoplasm</location>
    </subcellularLocation>
</comment>
<feature type="binding site" evidence="13">
    <location>
        <position position="311"/>
    </location>
    <ligand>
        <name>FAD</name>
        <dbReference type="ChEBI" id="CHEBI:57692"/>
    </ligand>
</feature>
<dbReference type="InterPro" id="IPR004099">
    <property type="entry name" value="Pyr_nucl-diS_OxRdtase_dimer"/>
</dbReference>
<keyword evidence="11 13" id="KW-0520">NAD</keyword>
<evidence type="ECO:0000256" key="14">
    <source>
        <dbReference type="SAM" id="MobiDB-lite"/>
    </source>
</evidence>
<name>A0A7X0JLV5_9HYPH</name>
<keyword evidence="10 17" id="KW-0560">Oxidoreductase</keyword>
<evidence type="ECO:0000256" key="6">
    <source>
        <dbReference type="ARBA" id="ARBA00022490"/>
    </source>
</evidence>
<keyword evidence="18" id="KW-1185">Reference proteome</keyword>
<evidence type="ECO:0000256" key="8">
    <source>
        <dbReference type="ARBA" id="ARBA00022827"/>
    </source>
</evidence>
<dbReference type="GO" id="GO:0005829">
    <property type="term" value="C:cytosol"/>
    <property type="evidence" value="ECO:0007669"/>
    <property type="project" value="TreeGrafter"/>
</dbReference>
<dbReference type="GO" id="GO:0004148">
    <property type="term" value="F:dihydrolipoyl dehydrogenase (NADH) activity"/>
    <property type="evidence" value="ECO:0007669"/>
    <property type="project" value="TreeGrafter"/>
</dbReference>
<comment type="similarity">
    <text evidence="3">Belongs to the class-I pyridine nucleotide-disulfide oxidoreductase family.</text>
</comment>
<dbReference type="GO" id="GO:0006103">
    <property type="term" value="P:2-oxoglutarate metabolic process"/>
    <property type="evidence" value="ECO:0007669"/>
    <property type="project" value="TreeGrafter"/>
</dbReference>
<feature type="domain" description="Pyridine nucleotide-disulphide oxidoreductase dimerisation" evidence="15">
    <location>
        <begin position="346"/>
        <end position="451"/>
    </location>
</feature>
<dbReference type="PRINTS" id="PR00368">
    <property type="entry name" value="FADPNR"/>
</dbReference>
<evidence type="ECO:0000256" key="4">
    <source>
        <dbReference type="ARBA" id="ARBA00012772"/>
    </source>
</evidence>
<dbReference type="Gene3D" id="3.30.390.30">
    <property type="match status" value="1"/>
</dbReference>
<feature type="binding site" evidence="13">
    <location>
        <position position="269"/>
    </location>
    <ligand>
        <name>NAD(+)</name>
        <dbReference type="ChEBI" id="CHEBI:57540"/>
    </ligand>
</feature>
<dbReference type="Proteomes" id="UP000585437">
    <property type="component" value="Unassembled WGS sequence"/>
</dbReference>
<evidence type="ECO:0000256" key="3">
    <source>
        <dbReference type="ARBA" id="ARBA00007532"/>
    </source>
</evidence>
<evidence type="ECO:0000256" key="11">
    <source>
        <dbReference type="ARBA" id="ARBA00023027"/>
    </source>
</evidence>
<evidence type="ECO:0000256" key="9">
    <source>
        <dbReference type="ARBA" id="ARBA00022857"/>
    </source>
</evidence>
<dbReference type="EMBL" id="JACHBU010000005">
    <property type="protein sequence ID" value="MBB6509610.1"/>
    <property type="molecule type" value="Genomic_DNA"/>
</dbReference>
<evidence type="ECO:0000256" key="1">
    <source>
        <dbReference type="ARBA" id="ARBA00002842"/>
    </source>
</evidence>
<reference evidence="17 18" key="1">
    <citation type="submission" date="2020-08" db="EMBL/GenBank/DDBJ databases">
        <title>The Agave Microbiome: Exploring the role of microbial communities in plant adaptations to desert environments.</title>
        <authorList>
            <person name="Partida-Martinez L.P."/>
        </authorList>
    </citation>
    <scope>NUCLEOTIDE SEQUENCE [LARGE SCALE GENOMIC DNA]</scope>
    <source>
        <strain evidence="17 18">AS3.12</strain>
    </source>
</reference>
<dbReference type="Pfam" id="PF07992">
    <property type="entry name" value="Pyr_redox_2"/>
    <property type="match status" value="1"/>
</dbReference>
<keyword evidence="13" id="KW-0547">Nucleotide-binding</keyword>
<evidence type="ECO:0000256" key="7">
    <source>
        <dbReference type="ARBA" id="ARBA00022630"/>
    </source>
</evidence>
<feature type="region of interest" description="Disordered" evidence="14">
    <location>
        <begin position="471"/>
        <end position="499"/>
    </location>
</feature>